<proteinExistence type="predicted"/>
<dbReference type="Proteomes" id="UP000030641">
    <property type="component" value="Unassembled WGS sequence"/>
</dbReference>
<name>A0A074ZFJ0_AURSE</name>
<accession>A0A074ZFJ0</accession>
<sequence>MRRQLSAPVLPKLFVSSLFLLRDFHLLHLFVSLSRLLNLPITMHPPNWPVVTPASLQNTPLHAVSLSPSSFLSRFSLLALLKPV</sequence>
<dbReference type="AlphaFoldDB" id="A0A074ZFJ0"/>
<dbReference type="InParanoid" id="A0A074ZFJ0"/>
<dbReference type="GeneID" id="25369293"/>
<gene>
    <name evidence="1" type="ORF">AUEXF2481DRAFT_595487</name>
</gene>
<dbReference type="RefSeq" id="XP_013346048.1">
    <property type="nucleotide sequence ID" value="XM_013490594.1"/>
</dbReference>
<evidence type="ECO:0000313" key="1">
    <source>
        <dbReference type="EMBL" id="KEQ97381.1"/>
    </source>
</evidence>
<evidence type="ECO:0000313" key="2">
    <source>
        <dbReference type="Proteomes" id="UP000030641"/>
    </source>
</evidence>
<reference evidence="1 2" key="1">
    <citation type="journal article" date="2014" name="BMC Genomics">
        <title>Genome sequencing of four Aureobasidium pullulans varieties: biotechnological potential, stress tolerance, and description of new species.</title>
        <authorList>
            <person name="Gostin Ar C."/>
            <person name="Ohm R.A."/>
            <person name="Kogej T."/>
            <person name="Sonjak S."/>
            <person name="Turk M."/>
            <person name="Zajc J."/>
            <person name="Zalar P."/>
            <person name="Grube M."/>
            <person name="Sun H."/>
            <person name="Han J."/>
            <person name="Sharma A."/>
            <person name="Chiniquy J."/>
            <person name="Ngan C.Y."/>
            <person name="Lipzen A."/>
            <person name="Barry K."/>
            <person name="Grigoriev I.V."/>
            <person name="Gunde-Cimerman N."/>
        </authorList>
    </citation>
    <scope>NUCLEOTIDE SEQUENCE [LARGE SCALE GENOMIC DNA]</scope>
    <source>
        <strain evidence="1 2">EXF-2481</strain>
    </source>
</reference>
<dbReference type="HOGENOM" id="CLU_2527086_0_0_1"/>
<protein>
    <submittedName>
        <fullName evidence="1">Uncharacterized protein</fullName>
    </submittedName>
</protein>
<keyword evidence="2" id="KW-1185">Reference proteome</keyword>
<dbReference type="EMBL" id="KL584754">
    <property type="protein sequence ID" value="KEQ97381.1"/>
    <property type="molecule type" value="Genomic_DNA"/>
</dbReference>
<organism evidence="1 2">
    <name type="scientific">Aureobasidium subglaciale (strain EXF-2481)</name>
    <name type="common">Aureobasidium pullulans var. subglaciale</name>
    <dbReference type="NCBI Taxonomy" id="1043005"/>
    <lineage>
        <taxon>Eukaryota</taxon>
        <taxon>Fungi</taxon>
        <taxon>Dikarya</taxon>
        <taxon>Ascomycota</taxon>
        <taxon>Pezizomycotina</taxon>
        <taxon>Dothideomycetes</taxon>
        <taxon>Dothideomycetidae</taxon>
        <taxon>Dothideales</taxon>
        <taxon>Saccotheciaceae</taxon>
        <taxon>Aureobasidium</taxon>
    </lineage>
</organism>